<keyword evidence="2" id="KW-1185">Reference proteome</keyword>
<proteinExistence type="predicted"/>
<sequence>VVKLNQIFNWFVNNDEQLKLIRIDQITPLYKILDYKLQNEIEMILENRLDYRILLTGVKTFDVDVNYTEAYVRINFDKNSVLDSRSYDVFGLVFDNKDVRSEIYAIKFDLFDCYGFSAFVTFKDNTAKNVKGWLVFNQIKDSRPSFSANHRETNIAFHKALVDSTMCFENIIYISLPFTLVKNCIVLFSASYSSNNPPKQNLKLLGWSKDGLKLKIMIFDKDQPQPSPFYLKICIIYPCEMIIFNVDIGEKLVTYDLFGQNLDIKDYDQTIDFNCYKNIYLKYLDVENIEFPVKHTKYLCSSDFDLIQRNNSDIPFEAYFIQEVDHDNLVKYINILETETTFILITELVSSIQLTNWKTLHDYLKHNGALSENQAKNIFKQVIECIYFIYKHGFFNINISDKNIFISESQRLVSDDLNEDLVYDIQYENDYSISYASPEMITGHNYNPEFSDLWSLGILLYTMIHAYVPFKKPFDTIASTLVLHKVVSEGCTSIIHRLLAKKPHLRGSFKYLLNDPWIGIKTFSKSKFLNKLKGNVNESIAIEKTSHNKIMQELCDLIEESQIGTIGPSLPLRWIQVNSLNDIKLIGKGGFGSVFSAIWTNKSTITQTSNKLHFYHQRTSTKVALKECSNAHENDGMENFLREMKNHTKINGLWGIIDFYGIACGHKPDDLKMVLHYADKSDLNEYLARNFISITWKEKLSIILDIAVGLYQIHKIGIIHRDIHPGNIFLDSSISCIGDFGLSQEADILTDNNRKLFGIATGKHMHGSKSNNKPSFDESIPLFYQTMIHSCCDKEPSNRPNAQTLANEIIDWKLNKMHQFNDKKVLISYMTEETGEKSQSDIAPDPENDENDDIYSKVENDGMKSNVVVEYLKKAADGDPEAMKNVAICFLTGTGVEKNMNAAFSWCMKCFNNKIKFTHEELIPLVEHVSQDFPDLGRKIKYGMMLQCGLGVDKDLTKAYLIYKSAAESGDARAQFKTGRFCEEGWGREKNLREAFSWFKKAIEQNNPEAWNHLNKCYMTSFKLQGKGITKFYTAHYNKFKVTGMITAQFDENYAQFL</sequence>
<gene>
    <name evidence="1" type="ORF">SCALOS_LOCUS3804</name>
</gene>
<dbReference type="EMBL" id="CAJVPM010004554">
    <property type="protein sequence ID" value="CAG8514573.1"/>
    <property type="molecule type" value="Genomic_DNA"/>
</dbReference>
<organism evidence="1 2">
    <name type="scientific">Scutellospora calospora</name>
    <dbReference type="NCBI Taxonomy" id="85575"/>
    <lineage>
        <taxon>Eukaryota</taxon>
        <taxon>Fungi</taxon>
        <taxon>Fungi incertae sedis</taxon>
        <taxon>Mucoromycota</taxon>
        <taxon>Glomeromycotina</taxon>
        <taxon>Glomeromycetes</taxon>
        <taxon>Diversisporales</taxon>
        <taxon>Gigasporaceae</taxon>
        <taxon>Scutellospora</taxon>
    </lineage>
</organism>
<evidence type="ECO:0000313" key="2">
    <source>
        <dbReference type="Proteomes" id="UP000789860"/>
    </source>
</evidence>
<feature type="non-terminal residue" evidence="1">
    <location>
        <position position="1"/>
    </location>
</feature>
<name>A0ACA9LB80_9GLOM</name>
<comment type="caution">
    <text evidence="1">The sequence shown here is derived from an EMBL/GenBank/DDBJ whole genome shotgun (WGS) entry which is preliminary data.</text>
</comment>
<protein>
    <submittedName>
        <fullName evidence="1">7590_t:CDS:1</fullName>
    </submittedName>
</protein>
<evidence type="ECO:0000313" key="1">
    <source>
        <dbReference type="EMBL" id="CAG8514573.1"/>
    </source>
</evidence>
<accession>A0ACA9LB80</accession>
<dbReference type="Proteomes" id="UP000789860">
    <property type="component" value="Unassembled WGS sequence"/>
</dbReference>
<reference evidence="1" key="1">
    <citation type="submission" date="2021-06" db="EMBL/GenBank/DDBJ databases">
        <authorList>
            <person name="Kallberg Y."/>
            <person name="Tangrot J."/>
            <person name="Rosling A."/>
        </authorList>
    </citation>
    <scope>NUCLEOTIDE SEQUENCE</scope>
    <source>
        <strain evidence="1">AU212A</strain>
    </source>
</reference>